<dbReference type="CDD" id="cd00609">
    <property type="entry name" value="AAT_like"/>
    <property type="match status" value="1"/>
</dbReference>
<dbReference type="RefSeq" id="WP_264791034.1">
    <property type="nucleotide sequence ID" value="NZ_AP026867.1"/>
</dbReference>
<proteinExistence type="inferred from homology"/>
<dbReference type="PROSITE" id="PS00105">
    <property type="entry name" value="AA_TRANSFER_CLASS_1"/>
    <property type="match status" value="1"/>
</dbReference>
<dbReference type="EC" id="2.6.1.-" evidence="4"/>
<dbReference type="InterPro" id="IPR015424">
    <property type="entry name" value="PyrdxlP-dep_Trfase"/>
</dbReference>
<organism evidence="6 7">
    <name type="scientific">Aureispira anguillae</name>
    <dbReference type="NCBI Taxonomy" id="2864201"/>
    <lineage>
        <taxon>Bacteria</taxon>
        <taxon>Pseudomonadati</taxon>
        <taxon>Bacteroidota</taxon>
        <taxon>Saprospiria</taxon>
        <taxon>Saprospirales</taxon>
        <taxon>Saprospiraceae</taxon>
        <taxon>Aureispira</taxon>
    </lineage>
</organism>
<evidence type="ECO:0000313" key="7">
    <source>
        <dbReference type="Proteomes" id="UP001060919"/>
    </source>
</evidence>
<dbReference type="InterPro" id="IPR004839">
    <property type="entry name" value="Aminotransferase_I/II_large"/>
</dbReference>
<dbReference type="Proteomes" id="UP001060919">
    <property type="component" value="Chromosome"/>
</dbReference>
<gene>
    <name evidence="6" type="ORF">AsAng_0003700</name>
</gene>
<dbReference type="InterPro" id="IPR015422">
    <property type="entry name" value="PyrdxlP-dep_Trfase_small"/>
</dbReference>
<dbReference type="KEGG" id="aup:AsAng_0003700"/>
<evidence type="ECO:0000259" key="5">
    <source>
        <dbReference type="Pfam" id="PF00155"/>
    </source>
</evidence>
<feature type="domain" description="Aminotransferase class I/classII large" evidence="5">
    <location>
        <begin position="31"/>
        <end position="380"/>
    </location>
</feature>
<dbReference type="PANTHER" id="PTHR42832:SF3">
    <property type="entry name" value="L-GLUTAMINE--4-(METHYLSULFANYL)-2-OXOBUTANOATE AMINOTRANSFERASE"/>
    <property type="match status" value="1"/>
</dbReference>
<dbReference type="InterPro" id="IPR015421">
    <property type="entry name" value="PyrdxlP-dep_Trfase_major"/>
</dbReference>
<evidence type="ECO:0000313" key="6">
    <source>
        <dbReference type="EMBL" id="BDS09666.1"/>
    </source>
</evidence>
<comment type="similarity">
    <text evidence="4">Belongs to the class-I pyridoxal-phosphate-dependent aminotransferase family.</text>
</comment>
<dbReference type="Pfam" id="PF00155">
    <property type="entry name" value="Aminotran_1_2"/>
    <property type="match status" value="1"/>
</dbReference>
<dbReference type="AlphaFoldDB" id="A0A915VKE5"/>
<evidence type="ECO:0000256" key="1">
    <source>
        <dbReference type="ARBA" id="ARBA00001933"/>
    </source>
</evidence>
<comment type="cofactor">
    <cofactor evidence="1 4">
        <name>pyridoxal 5'-phosphate</name>
        <dbReference type="ChEBI" id="CHEBI:597326"/>
    </cofactor>
</comment>
<accession>A0A915VKE5</accession>
<dbReference type="InterPro" id="IPR004838">
    <property type="entry name" value="NHTrfase_class1_PyrdxlP-BS"/>
</dbReference>
<evidence type="ECO:0000256" key="2">
    <source>
        <dbReference type="ARBA" id="ARBA00022576"/>
    </source>
</evidence>
<evidence type="ECO:0000256" key="4">
    <source>
        <dbReference type="RuleBase" id="RU000481"/>
    </source>
</evidence>
<protein>
    <recommendedName>
        <fullName evidence="4">Aminotransferase</fullName>
        <ecNumber evidence="4">2.6.1.-</ecNumber>
    </recommendedName>
</protein>
<dbReference type="EMBL" id="AP026867">
    <property type="protein sequence ID" value="BDS09666.1"/>
    <property type="molecule type" value="Genomic_DNA"/>
</dbReference>
<keyword evidence="3 4" id="KW-0808">Transferase</keyword>
<dbReference type="Gene3D" id="3.40.640.10">
    <property type="entry name" value="Type I PLP-dependent aspartate aminotransferase-like (Major domain)"/>
    <property type="match status" value="1"/>
</dbReference>
<keyword evidence="7" id="KW-1185">Reference proteome</keyword>
<dbReference type="GO" id="GO:0030170">
    <property type="term" value="F:pyridoxal phosphate binding"/>
    <property type="evidence" value="ECO:0007669"/>
    <property type="project" value="InterPro"/>
</dbReference>
<dbReference type="InterPro" id="IPR050881">
    <property type="entry name" value="LL-DAP_aminotransferase"/>
</dbReference>
<evidence type="ECO:0000256" key="3">
    <source>
        <dbReference type="ARBA" id="ARBA00022679"/>
    </source>
</evidence>
<keyword evidence="2 4" id="KW-0032">Aminotransferase</keyword>
<dbReference type="GO" id="GO:0008483">
    <property type="term" value="F:transaminase activity"/>
    <property type="evidence" value="ECO:0007669"/>
    <property type="project" value="UniProtKB-KW"/>
</dbReference>
<sequence length="390" mass="43799">MKVASRVLSIEAYFFAKKLAEIKELKTKGKPIINLGIGSPDLEPHQKVRQALQVATEKKGSYQYQSYRGIDDLRIAIAKWYQKIYKVKLDEKHEVLPLMGSKEGINYISLAYLEAGDKVLVPNPGYPAYAAAARIAGAKAVYYDLKADKNWYPDFEQLEQLVDEDCKMIWVNYPNMPTTQAASMDVFEQLLNFAKKHQLLLCNDNPYSLISSSSPKSLLSLPNAKDVAVELNSLSKSHNMAGARLGMLVGRQTIISDIFKVYSNFSSGMFLPIQKAAIEALELDASWYKMLNKFYMERRQLAQAILADLGCQYNPRGAGLFVWGKIPSAFSDCHELSDQLLYKANVFVTPGSIFGSNGSQYIRISLCASLEELTEAKQRIKQHLNLPLVR</sequence>
<dbReference type="Gene3D" id="3.90.1150.10">
    <property type="entry name" value="Aspartate Aminotransferase, domain 1"/>
    <property type="match status" value="1"/>
</dbReference>
<reference evidence="6" key="1">
    <citation type="submission" date="2022-09" db="EMBL/GenBank/DDBJ databases">
        <title>Aureispira anguillicida sp. nov., isolated from Leptocephalus of Japanese eel Anguilla japonica.</title>
        <authorList>
            <person name="Yuasa K."/>
            <person name="Mekata T."/>
            <person name="Ikunari K."/>
        </authorList>
    </citation>
    <scope>NUCLEOTIDE SEQUENCE</scope>
    <source>
        <strain evidence="6">EL160426</strain>
    </source>
</reference>
<dbReference type="PANTHER" id="PTHR42832">
    <property type="entry name" value="AMINO ACID AMINOTRANSFERASE"/>
    <property type="match status" value="1"/>
</dbReference>
<dbReference type="SUPFAM" id="SSF53383">
    <property type="entry name" value="PLP-dependent transferases"/>
    <property type="match status" value="1"/>
</dbReference>
<name>A0A915VKE5_9BACT</name>